<gene>
    <name evidence="3" type="primary">Cdc40</name>
    <name evidence="3" type="ORF">SNAT2548_LOCUS22643</name>
</gene>
<feature type="transmembrane region" description="Helical" evidence="2">
    <location>
        <begin position="101"/>
        <end position="122"/>
    </location>
</feature>
<dbReference type="EMBL" id="CAJNDS010002294">
    <property type="protein sequence ID" value="CAE7416365.1"/>
    <property type="molecule type" value="Genomic_DNA"/>
</dbReference>
<reference evidence="3" key="1">
    <citation type="submission" date="2021-02" db="EMBL/GenBank/DDBJ databases">
        <authorList>
            <person name="Dougan E. K."/>
            <person name="Rhodes N."/>
            <person name="Thang M."/>
            <person name="Chan C."/>
        </authorList>
    </citation>
    <scope>NUCLEOTIDE SEQUENCE</scope>
</reference>
<evidence type="ECO:0000313" key="3">
    <source>
        <dbReference type="EMBL" id="CAE7416365.1"/>
    </source>
</evidence>
<comment type="caution">
    <text evidence="3">The sequence shown here is derived from an EMBL/GenBank/DDBJ whole genome shotgun (WGS) entry which is preliminary data.</text>
</comment>
<accession>A0A812R2X4</accession>
<keyword evidence="4" id="KW-1185">Reference proteome</keyword>
<dbReference type="Proteomes" id="UP000604046">
    <property type="component" value="Unassembled WGS sequence"/>
</dbReference>
<feature type="region of interest" description="Disordered" evidence="1">
    <location>
        <begin position="179"/>
        <end position="204"/>
    </location>
</feature>
<dbReference type="AlphaFoldDB" id="A0A812R2X4"/>
<dbReference type="OrthoDB" id="10463682at2759"/>
<feature type="compositionally biased region" description="Basic and acidic residues" evidence="1">
    <location>
        <begin position="191"/>
        <end position="202"/>
    </location>
</feature>
<feature type="transmembrane region" description="Helical" evidence="2">
    <location>
        <begin position="20"/>
        <end position="41"/>
    </location>
</feature>
<proteinExistence type="predicted"/>
<keyword evidence="2" id="KW-1133">Transmembrane helix</keyword>
<keyword evidence="2" id="KW-0812">Transmembrane</keyword>
<name>A0A812R2X4_9DINO</name>
<evidence type="ECO:0000256" key="1">
    <source>
        <dbReference type="SAM" id="MobiDB-lite"/>
    </source>
</evidence>
<feature type="transmembrane region" description="Helical" evidence="2">
    <location>
        <begin position="47"/>
        <end position="65"/>
    </location>
</feature>
<evidence type="ECO:0000256" key="2">
    <source>
        <dbReference type="SAM" id="Phobius"/>
    </source>
</evidence>
<sequence length="219" mass="23636">MGVPLMGPPPAFVSHRFKVIKACIVIMIVCTCGQLLAGALLGELGEALLSSLNLILNTFIGIWLLKDDALIGKIFDFLARTCCGTCAEQCQGGMTCLMPFIICNILTVVLQIILSAAIQLIIRDFNKMLNAVTFYDAFRLWLLVVTTVGALVAQIVGSIYGYLAYREVRDSGVTMTGGDWSSGGTAYPQARESRDEMPRDSRPAANFQAFQGSGQRLGG</sequence>
<keyword evidence="2" id="KW-0472">Membrane</keyword>
<evidence type="ECO:0000313" key="4">
    <source>
        <dbReference type="Proteomes" id="UP000604046"/>
    </source>
</evidence>
<feature type="transmembrane region" description="Helical" evidence="2">
    <location>
        <begin position="142"/>
        <end position="165"/>
    </location>
</feature>
<protein>
    <submittedName>
        <fullName evidence="3">Cdc40 protein</fullName>
    </submittedName>
</protein>
<organism evidence="3 4">
    <name type="scientific">Symbiodinium natans</name>
    <dbReference type="NCBI Taxonomy" id="878477"/>
    <lineage>
        <taxon>Eukaryota</taxon>
        <taxon>Sar</taxon>
        <taxon>Alveolata</taxon>
        <taxon>Dinophyceae</taxon>
        <taxon>Suessiales</taxon>
        <taxon>Symbiodiniaceae</taxon>
        <taxon>Symbiodinium</taxon>
    </lineage>
</organism>